<reference evidence="5 6" key="1">
    <citation type="journal article" date="2015" name="Microbiome">
        <title>Genomic resolution of linkages in carbon, nitrogen, and sulfur cycling among widespread estuary sediment bacteria.</title>
        <authorList>
            <person name="Baker B.J."/>
            <person name="Lazar C.S."/>
            <person name="Teske A.P."/>
            <person name="Dick G.J."/>
        </authorList>
    </citation>
    <scope>NUCLEOTIDE SEQUENCE [LARGE SCALE GENOMIC DNA]</scope>
    <source>
        <strain evidence="5">DG_56</strain>
    </source>
</reference>
<keyword evidence="1" id="KW-0547">Nucleotide-binding</keyword>
<evidence type="ECO:0000256" key="1">
    <source>
        <dbReference type="ARBA" id="ARBA00022741"/>
    </source>
</evidence>
<organism evidence="5 6">
    <name type="scientific">candidate division KD3-62 bacterium DG_56</name>
    <dbReference type="NCBI Taxonomy" id="1704032"/>
    <lineage>
        <taxon>Bacteria</taxon>
        <taxon>candidate division KD3-62</taxon>
    </lineage>
</organism>
<name>A0A0S7XQ27_9BACT</name>
<keyword evidence="3" id="KW-0067">ATP-binding</keyword>
<dbReference type="Gene3D" id="3.40.50.300">
    <property type="entry name" value="P-loop containing nucleotide triphosphate hydrolases"/>
    <property type="match status" value="1"/>
</dbReference>
<protein>
    <recommendedName>
        <fullName evidence="4">AAA+ ATPase domain-containing protein</fullName>
    </recommendedName>
</protein>
<evidence type="ECO:0000256" key="3">
    <source>
        <dbReference type="ARBA" id="ARBA00022840"/>
    </source>
</evidence>
<dbReference type="PANTHER" id="PTHR43146:SF1">
    <property type="entry name" value="CANCER-RELATED NUCLEOSIDE-TRIPHOSPHATASE"/>
    <property type="match status" value="1"/>
</dbReference>
<dbReference type="GO" id="GO:0005524">
    <property type="term" value="F:ATP binding"/>
    <property type="evidence" value="ECO:0007669"/>
    <property type="project" value="UniProtKB-KW"/>
</dbReference>
<proteinExistence type="inferred from homology"/>
<dbReference type="AlphaFoldDB" id="A0A0S7XQ27"/>
<sequence length="192" mass="21311">MKRHLLLTGPPGCGKTTVIQKLVDLLAAEAVPMYGFWTAEIREQGVRQGFEVELMSGQSGILAHVDLDHGPRVSKYRVNLSAMHSLVVPEIREALESSRERDAVLLLDEIGKMELHSVDFREVLREALLSPLRIVATVMEASDAFVDPLKERPDTEVVHLGAIDRDLLPLQIAHAVAFKRDFALIGETEALE</sequence>
<evidence type="ECO:0000313" key="5">
    <source>
        <dbReference type="EMBL" id="KPJ64536.1"/>
    </source>
</evidence>
<evidence type="ECO:0000259" key="4">
    <source>
        <dbReference type="SMART" id="SM00382"/>
    </source>
</evidence>
<dbReference type="InterPro" id="IPR004948">
    <property type="entry name" value="Nuc-triphosphatase_THEP1"/>
</dbReference>
<evidence type="ECO:0000256" key="2">
    <source>
        <dbReference type="ARBA" id="ARBA00022801"/>
    </source>
</evidence>
<dbReference type="InterPro" id="IPR003593">
    <property type="entry name" value="AAA+_ATPase"/>
</dbReference>
<dbReference type="SMART" id="SM00382">
    <property type="entry name" value="AAA"/>
    <property type="match status" value="1"/>
</dbReference>
<dbReference type="SUPFAM" id="SSF52540">
    <property type="entry name" value="P-loop containing nucleoside triphosphate hydrolases"/>
    <property type="match status" value="1"/>
</dbReference>
<keyword evidence="2" id="KW-0378">Hydrolase</keyword>
<dbReference type="HAMAP" id="MF_00796">
    <property type="entry name" value="NTPase_1"/>
    <property type="match status" value="1"/>
</dbReference>
<accession>A0A0S7XQ27</accession>
<feature type="domain" description="AAA+ ATPase" evidence="4">
    <location>
        <begin position="1"/>
        <end position="164"/>
    </location>
</feature>
<dbReference type="InterPro" id="IPR027417">
    <property type="entry name" value="P-loop_NTPase"/>
</dbReference>
<dbReference type="PANTHER" id="PTHR43146">
    <property type="entry name" value="CANCER-RELATED NUCLEOSIDE-TRIPHOSPHATASE"/>
    <property type="match status" value="1"/>
</dbReference>
<dbReference type="Proteomes" id="UP000052020">
    <property type="component" value="Unassembled WGS sequence"/>
</dbReference>
<dbReference type="GO" id="GO:0017111">
    <property type="term" value="F:ribonucleoside triphosphate phosphatase activity"/>
    <property type="evidence" value="ECO:0007669"/>
    <property type="project" value="InterPro"/>
</dbReference>
<comment type="caution">
    <text evidence="5">The sequence shown here is derived from an EMBL/GenBank/DDBJ whole genome shotgun (WGS) entry which is preliminary data.</text>
</comment>
<gene>
    <name evidence="5" type="ORF">AMK68_01400</name>
</gene>
<dbReference type="EMBL" id="LIZY01000022">
    <property type="protein sequence ID" value="KPJ64536.1"/>
    <property type="molecule type" value="Genomic_DNA"/>
</dbReference>
<evidence type="ECO:0000313" key="6">
    <source>
        <dbReference type="Proteomes" id="UP000052020"/>
    </source>
</evidence>
<dbReference type="Pfam" id="PF03266">
    <property type="entry name" value="NTPase_1"/>
    <property type="match status" value="1"/>
</dbReference>